<proteinExistence type="predicted"/>
<feature type="non-terminal residue" evidence="1">
    <location>
        <position position="1"/>
    </location>
</feature>
<accession>A0A8S3J8H5</accession>
<dbReference type="Proteomes" id="UP000681720">
    <property type="component" value="Unassembled WGS sequence"/>
</dbReference>
<evidence type="ECO:0000313" key="1">
    <source>
        <dbReference type="EMBL" id="CAF5214788.1"/>
    </source>
</evidence>
<reference evidence="1" key="1">
    <citation type="submission" date="2021-02" db="EMBL/GenBank/DDBJ databases">
        <authorList>
            <person name="Nowell W R."/>
        </authorList>
    </citation>
    <scope>NUCLEOTIDE SEQUENCE</scope>
</reference>
<protein>
    <submittedName>
        <fullName evidence="1">Uncharacterized protein</fullName>
    </submittedName>
</protein>
<comment type="caution">
    <text evidence="1">The sequence shown here is derived from an EMBL/GenBank/DDBJ whole genome shotgun (WGS) entry which is preliminary data.</text>
</comment>
<organism evidence="1 2">
    <name type="scientific">Rotaria magnacalcarata</name>
    <dbReference type="NCBI Taxonomy" id="392030"/>
    <lineage>
        <taxon>Eukaryota</taxon>
        <taxon>Metazoa</taxon>
        <taxon>Spiralia</taxon>
        <taxon>Gnathifera</taxon>
        <taxon>Rotifera</taxon>
        <taxon>Eurotatoria</taxon>
        <taxon>Bdelloidea</taxon>
        <taxon>Philodinida</taxon>
        <taxon>Philodinidae</taxon>
        <taxon>Rotaria</taxon>
    </lineage>
</organism>
<dbReference type="EMBL" id="CAJOBJ010356510">
    <property type="protein sequence ID" value="CAF5214788.1"/>
    <property type="molecule type" value="Genomic_DNA"/>
</dbReference>
<sequence>SVAKEYVVDANFIRQYCLPDIITNIKDFCFYIASRCQLLSYQIEKIINSFKIDEFFISRHLTNVTCFFNPFNSYQHLSSNIVNKLQFMNGLVFHPNIFTWPHIQDVSIDLHPSLFLLLERFDEIFPNVSNIQVYTEFHMSRLPVICLIYTEKEKNEKIWIFIETDIHMINSKIYRKYNEWIDCADNVPLHFKDKSLYK</sequence>
<evidence type="ECO:0000313" key="2">
    <source>
        <dbReference type="Proteomes" id="UP000681720"/>
    </source>
</evidence>
<name>A0A8S3J8H5_9BILA</name>
<gene>
    <name evidence="1" type="ORF">GIL414_LOCUS81091</name>
</gene>
<dbReference type="AlphaFoldDB" id="A0A8S3J8H5"/>